<dbReference type="InterPro" id="IPR036390">
    <property type="entry name" value="WH_DNA-bd_sf"/>
</dbReference>
<dbReference type="PANTHER" id="PTHR30346:SF29">
    <property type="entry name" value="LYSR SUBSTRATE-BINDING"/>
    <property type="match status" value="1"/>
</dbReference>
<reference evidence="6 7" key="1">
    <citation type="submission" date="2021-03" db="EMBL/GenBank/DDBJ databases">
        <title>Complete genome sequence of Streptomyces cyanogenus S136, producer of anticancer angucycline landomycin A.</title>
        <authorList>
            <person name="Hrab P."/>
            <person name="Ruckert C."/>
            <person name="Busche T."/>
            <person name="Ostash I."/>
            <person name="Kalinowski J."/>
            <person name="Fedorenko V."/>
            <person name="Yushchuk O."/>
            <person name="Ostash B."/>
        </authorList>
    </citation>
    <scope>NUCLEOTIDE SEQUENCE [LARGE SCALE GENOMIC DNA]</scope>
    <source>
        <strain evidence="6 7">S136</strain>
    </source>
</reference>
<keyword evidence="4" id="KW-0804">Transcription</keyword>
<protein>
    <submittedName>
        <fullName evidence="6">HTH-type transcriptional regulator GltC</fullName>
    </submittedName>
</protein>
<proteinExistence type="inferred from homology"/>
<dbReference type="PROSITE" id="PS50931">
    <property type="entry name" value="HTH_LYSR"/>
    <property type="match status" value="1"/>
</dbReference>
<evidence type="ECO:0000259" key="5">
    <source>
        <dbReference type="PROSITE" id="PS50931"/>
    </source>
</evidence>
<organism evidence="6 7">
    <name type="scientific">Streptomyces cyanogenus</name>
    <dbReference type="NCBI Taxonomy" id="80860"/>
    <lineage>
        <taxon>Bacteria</taxon>
        <taxon>Bacillati</taxon>
        <taxon>Actinomycetota</taxon>
        <taxon>Actinomycetes</taxon>
        <taxon>Kitasatosporales</taxon>
        <taxon>Streptomycetaceae</taxon>
        <taxon>Streptomyces</taxon>
    </lineage>
</organism>
<dbReference type="InterPro" id="IPR000847">
    <property type="entry name" value="LysR_HTH_N"/>
</dbReference>
<dbReference type="Proteomes" id="UP000663908">
    <property type="component" value="Chromosome"/>
</dbReference>
<keyword evidence="2" id="KW-0805">Transcription regulation</keyword>
<dbReference type="InterPro" id="IPR036388">
    <property type="entry name" value="WH-like_DNA-bd_sf"/>
</dbReference>
<dbReference type="PANTHER" id="PTHR30346">
    <property type="entry name" value="TRANSCRIPTIONAL DUAL REGULATOR HCAR-RELATED"/>
    <property type="match status" value="1"/>
</dbReference>
<dbReference type="Gene3D" id="1.10.10.10">
    <property type="entry name" value="Winged helix-like DNA-binding domain superfamily/Winged helix DNA-binding domain"/>
    <property type="match status" value="1"/>
</dbReference>
<feature type="domain" description="HTH lysR-type" evidence="5">
    <location>
        <begin position="2"/>
        <end position="59"/>
    </location>
</feature>
<keyword evidence="3" id="KW-0238">DNA-binding</keyword>
<dbReference type="Pfam" id="PF03466">
    <property type="entry name" value="LysR_substrate"/>
    <property type="match status" value="1"/>
</dbReference>
<dbReference type="Pfam" id="PF00126">
    <property type="entry name" value="HTH_1"/>
    <property type="match status" value="1"/>
</dbReference>
<evidence type="ECO:0000256" key="4">
    <source>
        <dbReference type="ARBA" id="ARBA00023163"/>
    </source>
</evidence>
<evidence type="ECO:0000313" key="7">
    <source>
        <dbReference type="Proteomes" id="UP000663908"/>
    </source>
</evidence>
<keyword evidence="7" id="KW-1185">Reference proteome</keyword>
<evidence type="ECO:0000256" key="1">
    <source>
        <dbReference type="ARBA" id="ARBA00009437"/>
    </source>
</evidence>
<dbReference type="SUPFAM" id="SSF53850">
    <property type="entry name" value="Periplasmic binding protein-like II"/>
    <property type="match status" value="1"/>
</dbReference>
<evidence type="ECO:0000256" key="2">
    <source>
        <dbReference type="ARBA" id="ARBA00023015"/>
    </source>
</evidence>
<dbReference type="InterPro" id="IPR005119">
    <property type="entry name" value="LysR_subst-bd"/>
</dbReference>
<dbReference type="Gene3D" id="3.40.190.10">
    <property type="entry name" value="Periplasmic binding protein-like II"/>
    <property type="match status" value="2"/>
</dbReference>
<gene>
    <name evidence="6" type="primary">gltC2</name>
    <name evidence="6" type="ORF">S1361_20465</name>
</gene>
<name>A0ABX7TW99_STRCY</name>
<dbReference type="SUPFAM" id="SSF46785">
    <property type="entry name" value="Winged helix' DNA-binding domain"/>
    <property type="match status" value="1"/>
</dbReference>
<sequence>MLDVRRLRLLVEFAVQGTVTATADALHLTGPAVSQQLAALEKEAGVQLLVKRGRRLELTAAGQRLIDHAHVVLGNLAAAESELAALRRGERSRVRIAAFPTAARALLPRLWPGPHSAPAPDAPLIHLVEHEPHAAESALRKHQVDIAITHTYSLLPRSLPPGCEQRPLFEEPVHLVLHTADAARHGLRPGAAVDLRLFAEDPWLLPGPETACHEMTQRACGAAGFVPQPVAVANDFTVLTALIARRAGVALIPRLALPSPSPELSVHMLTAPVHRRVQAVYHLGTGRRPDIRHVLDTLAAAAAVATAN</sequence>
<evidence type="ECO:0000256" key="3">
    <source>
        <dbReference type="ARBA" id="ARBA00023125"/>
    </source>
</evidence>
<comment type="similarity">
    <text evidence="1">Belongs to the LysR transcriptional regulatory family.</text>
</comment>
<dbReference type="EMBL" id="CP071839">
    <property type="protein sequence ID" value="QTD99721.1"/>
    <property type="molecule type" value="Genomic_DNA"/>
</dbReference>
<accession>A0ABX7TW99</accession>
<evidence type="ECO:0000313" key="6">
    <source>
        <dbReference type="EMBL" id="QTD99721.1"/>
    </source>
</evidence>